<keyword evidence="3" id="KW-1185">Reference proteome</keyword>
<proteinExistence type="predicted"/>
<sequence>MAVGNEIAGERRTEEAGRAGQDVLHANLRGKLKGEGQGKSGGWGRSGGCSGGKRTSGTGSGPMGGGIEAAVRSVVGRALVGLAGEPVELNSPWSTPPGRLRCREWTGDQGRLDDLELTTYVGG</sequence>
<name>A0ABN2A5U8_9ACTN</name>
<feature type="region of interest" description="Disordered" evidence="1">
    <location>
        <begin position="1"/>
        <end position="67"/>
    </location>
</feature>
<gene>
    <name evidence="2" type="ORF">GCM10009741_05880</name>
</gene>
<evidence type="ECO:0000256" key="1">
    <source>
        <dbReference type="SAM" id="MobiDB-lite"/>
    </source>
</evidence>
<reference evidence="2 3" key="1">
    <citation type="journal article" date="2019" name="Int. J. Syst. Evol. Microbiol.">
        <title>The Global Catalogue of Microorganisms (GCM) 10K type strain sequencing project: providing services to taxonomists for standard genome sequencing and annotation.</title>
        <authorList>
            <consortium name="The Broad Institute Genomics Platform"/>
            <consortium name="The Broad Institute Genome Sequencing Center for Infectious Disease"/>
            <person name="Wu L."/>
            <person name="Ma J."/>
        </authorList>
    </citation>
    <scope>NUCLEOTIDE SEQUENCE [LARGE SCALE GENOMIC DNA]</scope>
    <source>
        <strain evidence="2 3">JCM 14303</strain>
    </source>
</reference>
<organism evidence="2 3">
    <name type="scientific">Kribbella lupini</name>
    <dbReference type="NCBI Taxonomy" id="291602"/>
    <lineage>
        <taxon>Bacteria</taxon>
        <taxon>Bacillati</taxon>
        <taxon>Actinomycetota</taxon>
        <taxon>Actinomycetes</taxon>
        <taxon>Propionibacteriales</taxon>
        <taxon>Kribbellaceae</taxon>
        <taxon>Kribbella</taxon>
    </lineage>
</organism>
<evidence type="ECO:0000313" key="3">
    <source>
        <dbReference type="Proteomes" id="UP001500363"/>
    </source>
</evidence>
<accession>A0ABN2A5U8</accession>
<evidence type="ECO:0000313" key="2">
    <source>
        <dbReference type="EMBL" id="GAA1511388.1"/>
    </source>
</evidence>
<dbReference type="EMBL" id="BAAANC010000001">
    <property type="protein sequence ID" value="GAA1511388.1"/>
    <property type="molecule type" value="Genomic_DNA"/>
</dbReference>
<comment type="caution">
    <text evidence="2">The sequence shown here is derived from an EMBL/GenBank/DDBJ whole genome shotgun (WGS) entry which is preliminary data.</text>
</comment>
<feature type="compositionally biased region" description="Basic and acidic residues" evidence="1">
    <location>
        <begin position="8"/>
        <end position="17"/>
    </location>
</feature>
<protein>
    <submittedName>
        <fullName evidence="2">Uncharacterized protein</fullName>
    </submittedName>
</protein>
<feature type="compositionally biased region" description="Gly residues" evidence="1">
    <location>
        <begin position="35"/>
        <end position="51"/>
    </location>
</feature>
<feature type="compositionally biased region" description="Gly residues" evidence="1">
    <location>
        <begin position="58"/>
        <end position="67"/>
    </location>
</feature>
<dbReference type="Proteomes" id="UP001500363">
    <property type="component" value="Unassembled WGS sequence"/>
</dbReference>